<dbReference type="AlphaFoldDB" id="A0A8T0F2E7"/>
<evidence type="ECO:0000313" key="2">
    <source>
        <dbReference type="Proteomes" id="UP000807504"/>
    </source>
</evidence>
<reference evidence="1" key="1">
    <citation type="journal article" date="2020" name="bioRxiv">
        <title>Chromosome-level reference genome of the European wasp spider Argiope bruennichi: a resource for studies on range expansion and evolutionary adaptation.</title>
        <authorList>
            <person name="Sheffer M.M."/>
            <person name="Hoppe A."/>
            <person name="Krehenwinkel H."/>
            <person name="Uhl G."/>
            <person name="Kuss A.W."/>
            <person name="Jensen L."/>
            <person name="Jensen C."/>
            <person name="Gillespie R.G."/>
            <person name="Hoff K.J."/>
            <person name="Prost S."/>
        </authorList>
    </citation>
    <scope>NUCLEOTIDE SEQUENCE</scope>
</reference>
<gene>
    <name evidence="1" type="ORF">HNY73_013343</name>
</gene>
<accession>A0A8T0F2E7</accession>
<protein>
    <submittedName>
        <fullName evidence="1">Uncharacterized protein</fullName>
    </submittedName>
</protein>
<organism evidence="1 2">
    <name type="scientific">Argiope bruennichi</name>
    <name type="common">Wasp spider</name>
    <name type="synonym">Aranea bruennichi</name>
    <dbReference type="NCBI Taxonomy" id="94029"/>
    <lineage>
        <taxon>Eukaryota</taxon>
        <taxon>Metazoa</taxon>
        <taxon>Ecdysozoa</taxon>
        <taxon>Arthropoda</taxon>
        <taxon>Chelicerata</taxon>
        <taxon>Arachnida</taxon>
        <taxon>Araneae</taxon>
        <taxon>Araneomorphae</taxon>
        <taxon>Entelegynae</taxon>
        <taxon>Araneoidea</taxon>
        <taxon>Araneidae</taxon>
        <taxon>Argiope</taxon>
    </lineage>
</organism>
<name>A0A8T0F2E7_ARGBR</name>
<proteinExistence type="predicted"/>
<dbReference type="Proteomes" id="UP000807504">
    <property type="component" value="Unassembled WGS sequence"/>
</dbReference>
<evidence type="ECO:0000313" key="1">
    <source>
        <dbReference type="EMBL" id="KAF8783139.1"/>
    </source>
</evidence>
<dbReference type="EMBL" id="JABXBU010001863">
    <property type="protein sequence ID" value="KAF8783139.1"/>
    <property type="molecule type" value="Genomic_DNA"/>
</dbReference>
<keyword evidence="2" id="KW-1185">Reference proteome</keyword>
<reference evidence="1" key="2">
    <citation type="submission" date="2020-06" db="EMBL/GenBank/DDBJ databases">
        <authorList>
            <person name="Sheffer M."/>
        </authorList>
    </citation>
    <scope>NUCLEOTIDE SEQUENCE</scope>
</reference>
<sequence length="86" mass="9847">MTQVLLDNISPPLGGLNSFNEKVQAAFRNNVTVSCADRQISHRKFPHPWWLPDYSIRKIYSLGVFTGITPYLKLPKGSAFENFFFI</sequence>
<comment type="caution">
    <text evidence="1">The sequence shown here is derived from an EMBL/GenBank/DDBJ whole genome shotgun (WGS) entry which is preliminary data.</text>
</comment>